<dbReference type="Proteomes" id="UP001054945">
    <property type="component" value="Unassembled WGS sequence"/>
</dbReference>
<dbReference type="PRINTS" id="PR01078">
    <property type="entry name" value="AMINACHANNEL"/>
</dbReference>
<dbReference type="Gene3D" id="2.60.470.10">
    <property type="entry name" value="Acid-sensing ion channels like domains"/>
    <property type="match status" value="1"/>
</dbReference>
<keyword evidence="16" id="KW-1185">Reference proteome</keyword>
<dbReference type="GO" id="GO:0015280">
    <property type="term" value="F:ligand-gated sodium channel activity"/>
    <property type="evidence" value="ECO:0007669"/>
    <property type="project" value="TreeGrafter"/>
</dbReference>
<sequence length="327" mass="36896">MPPVKDVHDGEEADIATDSLQINDRKSEKDRQEQKVEFHGLQFESHEGSPRRLRELKKVATDENILQVHKTGPNTGLEMDLDTLIYSYLDITSSAGIRVVVHSPYEDPNPSENGFNISPGFETQVSLTKTSVQRLPAPYRDRCVEYKASNASDLASASHFSCIRECIQQTSQEICGCVDPFIPVGFQATSCNLKNNTQMSCLDDVLENMDENGLPCECSSSLGWTEDPRCDLYRDLNLGSVNLSESYPIRKNRWYESFETDPRAKLKVFYGSLDHTIYSQRAMFSDSELYGQLGGHLGLWLGVSLIAFCMNMLNIYSFFLILLLVKM</sequence>
<dbReference type="AlphaFoldDB" id="A0AAV4MI54"/>
<evidence type="ECO:0000256" key="14">
    <source>
        <dbReference type="SAM" id="Phobius"/>
    </source>
</evidence>
<evidence type="ECO:0000256" key="6">
    <source>
        <dbReference type="ARBA" id="ARBA00022989"/>
    </source>
</evidence>
<evidence type="ECO:0000256" key="5">
    <source>
        <dbReference type="ARBA" id="ARBA00022692"/>
    </source>
</evidence>
<evidence type="ECO:0000256" key="8">
    <source>
        <dbReference type="ARBA" id="ARBA00023065"/>
    </source>
</evidence>
<dbReference type="EMBL" id="BPLR01019799">
    <property type="protein sequence ID" value="GIX71882.1"/>
    <property type="molecule type" value="Genomic_DNA"/>
</dbReference>
<evidence type="ECO:0000256" key="13">
    <source>
        <dbReference type="SAM" id="MobiDB-lite"/>
    </source>
</evidence>
<evidence type="ECO:0000256" key="10">
    <source>
        <dbReference type="ARBA" id="ARBA00023201"/>
    </source>
</evidence>
<evidence type="ECO:0000256" key="1">
    <source>
        <dbReference type="ARBA" id="ARBA00004141"/>
    </source>
</evidence>
<comment type="caution">
    <text evidence="15">The sequence shown here is derived from an EMBL/GenBank/DDBJ whole genome shotgun (WGS) entry which is preliminary data.</text>
</comment>
<dbReference type="PANTHER" id="PTHR11690">
    <property type="entry name" value="AMILORIDE-SENSITIVE SODIUM CHANNEL-RELATED"/>
    <property type="match status" value="1"/>
</dbReference>
<dbReference type="PANTHER" id="PTHR11690:SF248">
    <property type="entry name" value="PICKPOCKET 17, ISOFORM A"/>
    <property type="match status" value="1"/>
</dbReference>
<gene>
    <name evidence="15" type="primary">deg-1</name>
    <name evidence="15" type="ORF">CEXT_578941</name>
</gene>
<evidence type="ECO:0000256" key="11">
    <source>
        <dbReference type="ARBA" id="ARBA00023303"/>
    </source>
</evidence>
<evidence type="ECO:0000256" key="9">
    <source>
        <dbReference type="ARBA" id="ARBA00023136"/>
    </source>
</evidence>
<evidence type="ECO:0000256" key="7">
    <source>
        <dbReference type="ARBA" id="ARBA00023053"/>
    </source>
</evidence>
<organism evidence="15 16">
    <name type="scientific">Caerostris extrusa</name>
    <name type="common">Bark spider</name>
    <name type="synonym">Caerostris bankana</name>
    <dbReference type="NCBI Taxonomy" id="172846"/>
    <lineage>
        <taxon>Eukaryota</taxon>
        <taxon>Metazoa</taxon>
        <taxon>Ecdysozoa</taxon>
        <taxon>Arthropoda</taxon>
        <taxon>Chelicerata</taxon>
        <taxon>Arachnida</taxon>
        <taxon>Araneae</taxon>
        <taxon>Araneomorphae</taxon>
        <taxon>Entelegynae</taxon>
        <taxon>Araneoidea</taxon>
        <taxon>Araneidae</taxon>
        <taxon>Caerostris</taxon>
    </lineage>
</organism>
<keyword evidence="5 12" id="KW-0812">Transmembrane</keyword>
<keyword evidence="6 14" id="KW-1133">Transmembrane helix</keyword>
<keyword evidence="4 12" id="KW-0894">Sodium channel</keyword>
<evidence type="ECO:0000313" key="16">
    <source>
        <dbReference type="Proteomes" id="UP001054945"/>
    </source>
</evidence>
<reference evidence="15 16" key="1">
    <citation type="submission" date="2021-06" db="EMBL/GenBank/DDBJ databases">
        <title>Caerostris extrusa draft genome.</title>
        <authorList>
            <person name="Kono N."/>
            <person name="Arakawa K."/>
        </authorList>
    </citation>
    <scope>NUCLEOTIDE SEQUENCE [LARGE SCALE GENOMIC DNA]</scope>
</reference>
<feature type="compositionally biased region" description="Basic and acidic residues" evidence="13">
    <location>
        <begin position="23"/>
        <end position="35"/>
    </location>
</feature>
<protein>
    <submittedName>
        <fullName evidence="15">Degenerin deg-1</fullName>
    </submittedName>
</protein>
<dbReference type="GO" id="GO:0005886">
    <property type="term" value="C:plasma membrane"/>
    <property type="evidence" value="ECO:0007669"/>
    <property type="project" value="TreeGrafter"/>
</dbReference>
<dbReference type="InterPro" id="IPR001873">
    <property type="entry name" value="ENaC"/>
</dbReference>
<evidence type="ECO:0000256" key="2">
    <source>
        <dbReference type="ARBA" id="ARBA00007193"/>
    </source>
</evidence>
<accession>A0AAV4MI54</accession>
<evidence type="ECO:0000313" key="15">
    <source>
        <dbReference type="EMBL" id="GIX71882.1"/>
    </source>
</evidence>
<keyword evidence="8 12" id="KW-0406">Ion transport</keyword>
<feature type="compositionally biased region" description="Basic and acidic residues" evidence="13">
    <location>
        <begin position="1"/>
        <end position="10"/>
    </location>
</feature>
<feature type="transmembrane region" description="Helical" evidence="14">
    <location>
        <begin position="297"/>
        <end position="325"/>
    </location>
</feature>
<keyword evidence="7" id="KW-0915">Sodium</keyword>
<evidence type="ECO:0000256" key="4">
    <source>
        <dbReference type="ARBA" id="ARBA00022461"/>
    </source>
</evidence>
<dbReference type="Pfam" id="PF00858">
    <property type="entry name" value="ASC"/>
    <property type="match status" value="1"/>
</dbReference>
<evidence type="ECO:0000256" key="3">
    <source>
        <dbReference type="ARBA" id="ARBA00022448"/>
    </source>
</evidence>
<comment type="subcellular location">
    <subcellularLocation>
        <location evidence="1">Membrane</location>
        <topology evidence="1">Multi-pass membrane protein</topology>
    </subcellularLocation>
</comment>
<keyword evidence="9 14" id="KW-0472">Membrane</keyword>
<keyword evidence="10 12" id="KW-0739">Sodium transport</keyword>
<keyword evidence="3 12" id="KW-0813">Transport</keyword>
<name>A0AAV4MI54_CAEEX</name>
<feature type="region of interest" description="Disordered" evidence="13">
    <location>
        <begin position="1"/>
        <end position="35"/>
    </location>
</feature>
<proteinExistence type="inferred from homology"/>
<evidence type="ECO:0000256" key="12">
    <source>
        <dbReference type="RuleBase" id="RU000679"/>
    </source>
</evidence>
<comment type="similarity">
    <text evidence="2 12">Belongs to the amiloride-sensitive sodium channel (TC 1.A.6) family.</text>
</comment>
<keyword evidence="11 12" id="KW-0407">Ion channel</keyword>
<dbReference type="Gene3D" id="1.10.287.770">
    <property type="entry name" value="YojJ-like"/>
    <property type="match status" value="1"/>
</dbReference>